<dbReference type="Pfam" id="PF11367">
    <property type="entry name" value="Tail_completion_gp17"/>
    <property type="match status" value="1"/>
</dbReference>
<proteinExistence type="predicted"/>
<dbReference type="KEGG" id="mgra:A4G16_02255"/>
<dbReference type="AlphaFoldDB" id="A0A6G8JHE8"/>
<accession>A0A6G8JHE8</accession>
<protein>
    <recommendedName>
        <fullName evidence="3">DUF3168 domain-containing protein</fullName>
    </recommendedName>
</protein>
<reference evidence="1 2" key="1">
    <citation type="submission" date="2016-03" db="EMBL/GenBank/DDBJ databases">
        <authorList>
            <person name="Bojesen A.M."/>
            <person name="Planet P."/>
            <person name="Hansen M.J."/>
        </authorList>
    </citation>
    <scope>NUCLEOTIDE SEQUENCE [LARGE SCALE GENOMIC DNA]</scope>
    <source>
        <strain evidence="1 2">B 234/94</strain>
    </source>
</reference>
<dbReference type="EMBL" id="CP015030">
    <property type="protein sequence ID" value="QIM66278.1"/>
    <property type="molecule type" value="Genomic_DNA"/>
</dbReference>
<evidence type="ECO:0000313" key="2">
    <source>
        <dbReference type="Proteomes" id="UP000501366"/>
    </source>
</evidence>
<dbReference type="RefSeq" id="WP_165888526.1">
    <property type="nucleotide sequence ID" value="NZ_CP015030.1"/>
</dbReference>
<name>A0A6G8JHE8_9PAST</name>
<organism evidence="1 2">
    <name type="scientific">Mannheimia granulomatis</name>
    <dbReference type="NCBI Taxonomy" id="85402"/>
    <lineage>
        <taxon>Bacteria</taxon>
        <taxon>Pseudomonadati</taxon>
        <taxon>Pseudomonadota</taxon>
        <taxon>Gammaproteobacteria</taxon>
        <taxon>Pasteurellales</taxon>
        <taxon>Pasteurellaceae</taxon>
        <taxon>Mannheimia</taxon>
    </lineage>
</organism>
<sequence>MIQYKLYSALKSLVSGRCFYEVIPETNTEYPVIVYQFPNISPNSALIDCDMDDYTVQIDIYSRNPDDIFRLRKKVIEAVEDSFNFAERVSDFSDYEAETQLHRRMFTYQIAYED</sequence>
<evidence type="ECO:0000313" key="1">
    <source>
        <dbReference type="EMBL" id="QIM66278.1"/>
    </source>
</evidence>
<dbReference type="InterPro" id="IPR021508">
    <property type="entry name" value="Gp17-like"/>
</dbReference>
<dbReference type="Proteomes" id="UP000501366">
    <property type="component" value="Chromosome"/>
</dbReference>
<evidence type="ECO:0008006" key="3">
    <source>
        <dbReference type="Google" id="ProtNLM"/>
    </source>
</evidence>
<gene>
    <name evidence="1" type="ORF">A4G16_02255</name>
</gene>